<accession>A0A2I0KVA1</accession>
<sequence>MPGSWAAEGGLGRTGLGWASDWANLEFGLGRMEFGLGWADGRRLGWAARHRLGWVDTSRVAGAHGCLLCDPRKTKINPLERGRNRGERTRFGAAANGRGSRAAGVRARGAVGVREDKTSREFYQFQPPQDSSCGCPFFFRRESAELNSSSPGSSSAPSRAKR</sequence>
<keyword evidence="2" id="KW-1185">Reference proteome</keyword>
<proteinExistence type="predicted"/>
<evidence type="ECO:0000313" key="2">
    <source>
        <dbReference type="Proteomes" id="UP000233551"/>
    </source>
</evidence>
<gene>
    <name evidence="1" type="ORF">CRG98_007840</name>
</gene>
<organism evidence="1 2">
    <name type="scientific">Punica granatum</name>
    <name type="common">Pomegranate</name>
    <dbReference type="NCBI Taxonomy" id="22663"/>
    <lineage>
        <taxon>Eukaryota</taxon>
        <taxon>Viridiplantae</taxon>
        <taxon>Streptophyta</taxon>
        <taxon>Embryophyta</taxon>
        <taxon>Tracheophyta</taxon>
        <taxon>Spermatophyta</taxon>
        <taxon>Magnoliopsida</taxon>
        <taxon>eudicotyledons</taxon>
        <taxon>Gunneridae</taxon>
        <taxon>Pentapetalae</taxon>
        <taxon>rosids</taxon>
        <taxon>malvids</taxon>
        <taxon>Myrtales</taxon>
        <taxon>Lythraceae</taxon>
        <taxon>Punica</taxon>
    </lineage>
</organism>
<dbReference type="EMBL" id="PGOL01000360">
    <property type="protein sequence ID" value="PKI71766.1"/>
    <property type="molecule type" value="Genomic_DNA"/>
</dbReference>
<dbReference type="Proteomes" id="UP000233551">
    <property type="component" value="Unassembled WGS sequence"/>
</dbReference>
<evidence type="ECO:0000313" key="1">
    <source>
        <dbReference type="EMBL" id="PKI71766.1"/>
    </source>
</evidence>
<comment type="caution">
    <text evidence="1">The sequence shown here is derived from an EMBL/GenBank/DDBJ whole genome shotgun (WGS) entry which is preliminary data.</text>
</comment>
<dbReference type="AlphaFoldDB" id="A0A2I0KVA1"/>
<protein>
    <submittedName>
        <fullName evidence="1">Uncharacterized protein</fullName>
    </submittedName>
</protein>
<name>A0A2I0KVA1_PUNGR</name>
<reference evidence="1 2" key="1">
    <citation type="submission" date="2017-11" db="EMBL/GenBank/DDBJ databases">
        <title>De-novo sequencing of pomegranate (Punica granatum L.) genome.</title>
        <authorList>
            <person name="Akparov Z."/>
            <person name="Amiraslanov A."/>
            <person name="Hajiyeva S."/>
            <person name="Abbasov M."/>
            <person name="Kaur K."/>
            <person name="Hamwieh A."/>
            <person name="Solovyev V."/>
            <person name="Salamov A."/>
            <person name="Braich B."/>
            <person name="Kosarev P."/>
            <person name="Mahmoud A."/>
            <person name="Hajiyev E."/>
            <person name="Babayeva S."/>
            <person name="Izzatullayeva V."/>
            <person name="Mammadov A."/>
            <person name="Mammadov A."/>
            <person name="Sharifova S."/>
            <person name="Ojaghi J."/>
            <person name="Eynullazada K."/>
            <person name="Bayramov B."/>
            <person name="Abdulazimova A."/>
            <person name="Shahmuradov I."/>
        </authorList>
    </citation>
    <scope>NUCLEOTIDE SEQUENCE [LARGE SCALE GENOMIC DNA]</scope>
    <source>
        <strain evidence="2">cv. AG2017</strain>
        <tissue evidence="1">Leaf</tissue>
    </source>
</reference>